<protein>
    <recommendedName>
        <fullName evidence="1">non-specific serine/threonine protein kinase</fullName>
        <ecNumber evidence="1">2.7.11.1</ecNumber>
    </recommendedName>
</protein>
<dbReference type="InterPro" id="IPR050660">
    <property type="entry name" value="NEK_Ser/Thr_kinase"/>
</dbReference>
<evidence type="ECO:0000256" key="4">
    <source>
        <dbReference type="ARBA" id="ARBA00022741"/>
    </source>
</evidence>
<dbReference type="GO" id="GO:0004674">
    <property type="term" value="F:protein serine/threonine kinase activity"/>
    <property type="evidence" value="ECO:0007669"/>
    <property type="project" value="UniProtKB-KW"/>
</dbReference>
<dbReference type="InterPro" id="IPR008271">
    <property type="entry name" value="Ser/Thr_kinase_AS"/>
</dbReference>
<dbReference type="AlphaFoldDB" id="A0A6A6IX03"/>
<dbReference type="InterPro" id="IPR011009">
    <property type="entry name" value="Kinase-like_dom_sf"/>
</dbReference>
<dbReference type="Gene3D" id="3.30.200.20">
    <property type="entry name" value="Phosphorylase Kinase, domain 1"/>
    <property type="match status" value="1"/>
</dbReference>
<dbReference type="PROSITE" id="PS50011">
    <property type="entry name" value="PROTEIN_KINASE_DOM"/>
    <property type="match status" value="1"/>
</dbReference>
<comment type="catalytic activity">
    <reaction evidence="8">
        <text>L-seryl-[protein] + ATP = O-phospho-L-seryl-[protein] + ADP + H(+)</text>
        <dbReference type="Rhea" id="RHEA:17989"/>
        <dbReference type="Rhea" id="RHEA-COMP:9863"/>
        <dbReference type="Rhea" id="RHEA-COMP:11604"/>
        <dbReference type="ChEBI" id="CHEBI:15378"/>
        <dbReference type="ChEBI" id="CHEBI:29999"/>
        <dbReference type="ChEBI" id="CHEBI:30616"/>
        <dbReference type="ChEBI" id="CHEBI:83421"/>
        <dbReference type="ChEBI" id="CHEBI:456216"/>
        <dbReference type="EC" id="2.7.11.1"/>
    </reaction>
</comment>
<evidence type="ECO:0000256" key="9">
    <source>
        <dbReference type="SAM" id="MobiDB-lite"/>
    </source>
</evidence>
<evidence type="ECO:0000256" key="1">
    <source>
        <dbReference type="ARBA" id="ARBA00012513"/>
    </source>
</evidence>
<proteinExistence type="predicted"/>
<dbReference type="Gene3D" id="1.10.510.10">
    <property type="entry name" value="Transferase(Phosphotransferase) domain 1"/>
    <property type="match status" value="1"/>
</dbReference>
<keyword evidence="12" id="KW-1185">Reference proteome</keyword>
<dbReference type="SUPFAM" id="SSF56112">
    <property type="entry name" value="Protein kinase-like (PK-like)"/>
    <property type="match status" value="1"/>
</dbReference>
<dbReference type="InterPro" id="IPR000719">
    <property type="entry name" value="Prot_kinase_dom"/>
</dbReference>
<evidence type="ECO:0000256" key="2">
    <source>
        <dbReference type="ARBA" id="ARBA00022527"/>
    </source>
</evidence>
<evidence type="ECO:0000259" key="10">
    <source>
        <dbReference type="PROSITE" id="PS50011"/>
    </source>
</evidence>
<dbReference type="OrthoDB" id="4062651at2759"/>
<feature type="domain" description="Protein kinase" evidence="10">
    <location>
        <begin position="110"/>
        <end position="400"/>
    </location>
</feature>
<dbReference type="PROSITE" id="PS00108">
    <property type="entry name" value="PROTEIN_KINASE_ST"/>
    <property type="match status" value="1"/>
</dbReference>
<keyword evidence="4" id="KW-0547">Nucleotide-binding</keyword>
<dbReference type="PANTHER" id="PTHR43671">
    <property type="entry name" value="SERINE/THREONINE-PROTEIN KINASE NEK"/>
    <property type="match status" value="1"/>
</dbReference>
<comment type="catalytic activity">
    <reaction evidence="7">
        <text>L-threonyl-[protein] + ATP = O-phospho-L-threonyl-[protein] + ADP + H(+)</text>
        <dbReference type="Rhea" id="RHEA:46608"/>
        <dbReference type="Rhea" id="RHEA-COMP:11060"/>
        <dbReference type="Rhea" id="RHEA-COMP:11605"/>
        <dbReference type="ChEBI" id="CHEBI:15378"/>
        <dbReference type="ChEBI" id="CHEBI:30013"/>
        <dbReference type="ChEBI" id="CHEBI:30616"/>
        <dbReference type="ChEBI" id="CHEBI:61977"/>
        <dbReference type="ChEBI" id="CHEBI:456216"/>
        <dbReference type="EC" id="2.7.11.1"/>
    </reaction>
</comment>
<feature type="region of interest" description="Disordered" evidence="9">
    <location>
        <begin position="17"/>
        <end position="81"/>
    </location>
</feature>
<evidence type="ECO:0000313" key="12">
    <source>
        <dbReference type="Proteomes" id="UP000800094"/>
    </source>
</evidence>
<name>A0A6A6IX03_9PLEO</name>
<evidence type="ECO:0000256" key="6">
    <source>
        <dbReference type="ARBA" id="ARBA00022840"/>
    </source>
</evidence>
<evidence type="ECO:0000256" key="5">
    <source>
        <dbReference type="ARBA" id="ARBA00022777"/>
    </source>
</evidence>
<feature type="compositionally biased region" description="Low complexity" evidence="9">
    <location>
        <begin position="23"/>
        <end position="40"/>
    </location>
</feature>
<dbReference type="PANTHER" id="PTHR43671:SF98">
    <property type="entry name" value="SERINE_THREONINE-PROTEIN KINASE NEK11"/>
    <property type="match status" value="1"/>
</dbReference>
<dbReference type="GO" id="GO:0005634">
    <property type="term" value="C:nucleus"/>
    <property type="evidence" value="ECO:0007669"/>
    <property type="project" value="TreeGrafter"/>
</dbReference>
<evidence type="ECO:0000313" key="11">
    <source>
        <dbReference type="EMBL" id="KAF2254924.1"/>
    </source>
</evidence>
<evidence type="ECO:0000256" key="3">
    <source>
        <dbReference type="ARBA" id="ARBA00022679"/>
    </source>
</evidence>
<evidence type="ECO:0000256" key="8">
    <source>
        <dbReference type="ARBA" id="ARBA00048679"/>
    </source>
</evidence>
<dbReference type="RefSeq" id="XP_033689928.1">
    <property type="nucleotide sequence ID" value="XM_033819926.1"/>
</dbReference>
<dbReference type="EMBL" id="ML987190">
    <property type="protein sequence ID" value="KAF2254924.1"/>
    <property type="molecule type" value="Genomic_DNA"/>
</dbReference>
<dbReference type="Proteomes" id="UP000800094">
    <property type="component" value="Unassembled WGS sequence"/>
</dbReference>
<evidence type="ECO:0000256" key="7">
    <source>
        <dbReference type="ARBA" id="ARBA00047899"/>
    </source>
</evidence>
<keyword evidence="5 11" id="KW-0418">Kinase</keyword>
<gene>
    <name evidence="11" type="ORF">BU26DRAFT_148024</name>
</gene>
<dbReference type="CDD" id="cd00180">
    <property type="entry name" value="PKc"/>
    <property type="match status" value="1"/>
</dbReference>
<reference evidence="11" key="1">
    <citation type="journal article" date="2020" name="Stud. Mycol.">
        <title>101 Dothideomycetes genomes: a test case for predicting lifestyles and emergence of pathogens.</title>
        <authorList>
            <person name="Haridas S."/>
            <person name="Albert R."/>
            <person name="Binder M."/>
            <person name="Bloem J."/>
            <person name="Labutti K."/>
            <person name="Salamov A."/>
            <person name="Andreopoulos B."/>
            <person name="Baker S."/>
            <person name="Barry K."/>
            <person name="Bills G."/>
            <person name="Bluhm B."/>
            <person name="Cannon C."/>
            <person name="Castanera R."/>
            <person name="Culley D."/>
            <person name="Daum C."/>
            <person name="Ezra D."/>
            <person name="Gonzalez J."/>
            <person name="Henrissat B."/>
            <person name="Kuo A."/>
            <person name="Liang C."/>
            <person name="Lipzen A."/>
            <person name="Lutzoni F."/>
            <person name="Magnuson J."/>
            <person name="Mondo S."/>
            <person name="Nolan M."/>
            <person name="Ohm R."/>
            <person name="Pangilinan J."/>
            <person name="Park H.-J."/>
            <person name="Ramirez L."/>
            <person name="Alfaro M."/>
            <person name="Sun H."/>
            <person name="Tritt A."/>
            <person name="Yoshinaga Y."/>
            <person name="Zwiers L.-H."/>
            <person name="Turgeon B."/>
            <person name="Goodwin S."/>
            <person name="Spatafora J."/>
            <person name="Crous P."/>
            <person name="Grigoriev I."/>
        </authorList>
    </citation>
    <scope>NUCLEOTIDE SEQUENCE</scope>
    <source>
        <strain evidence="11">CBS 122368</strain>
    </source>
</reference>
<keyword evidence="2" id="KW-0723">Serine/threonine-protein kinase</keyword>
<keyword evidence="6" id="KW-0067">ATP-binding</keyword>
<accession>A0A6A6IX03</accession>
<dbReference type="Pfam" id="PF00069">
    <property type="entry name" value="Pkinase"/>
    <property type="match status" value="1"/>
</dbReference>
<organism evidence="11 12">
    <name type="scientific">Trematosphaeria pertusa</name>
    <dbReference type="NCBI Taxonomy" id="390896"/>
    <lineage>
        <taxon>Eukaryota</taxon>
        <taxon>Fungi</taxon>
        <taxon>Dikarya</taxon>
        <taxon>Ascomycota</taxon>
        <taxon>Pezizomycotina</taxon>
        <taxon>Dothideomycetes</taxon>
        <taxon>Pleosporomycetidae</taxon>
        <taxon>Pleosporales</taxon>
        <taxon>Massarineae</taxon>
        <taxon>Trematosphaeriaceae</taxon>
        <taxon>Trematosphaeria</taxon>
    </lineage>
</organism>
<dbReference type="GeneID" id="54573256"/>
<dbReference type="GO" id="GO:0005524">
    <property type="term" value="F:ATP binding"/>
    <property type="evidence" value="ECO:0007669"/>
    <property type="project" value="UniProtKB-KW"/>
</dbReference>
<keyword evidence="3" id="KW-0808">Transferase</keyword>
<sequence length="540" mass="60867">MASTIGWESRDLELLPPLTNRYPPISVSPNNSNSLTNTLPRLQVVDASSPSKPDNYRVSPITPGSASGIPPVTPLSKTGPDVKPEIESIIEDWSGRGAHVDFHPSENVPLEQGRFLGHGSMGGVYETSIRGHAFAWKRRFCRRKIGDAERKEIEILKKVSHRHIIRLAGSYTHRQFLGLLLYPVAVCDLATFMEDVEAFRSATNSLDHAQKERLSRLGAPASSFLLFISLWGKMGCIVCAVDYLHSQKIRHKDLKPSNILLSKDRLWLTDFGTATDFSLQTLSATENCERGTPKYFAPEVAAFQPNGRAADIFSLGCILLEMSTLCAYDSLEPLRTVRTKHDKSFQANLDQIYDWISDAIHAKPALKRRRRLFNEIRSMLEIEPQMRPAIAEIRLSLAFIDTLEPVYEGEDYSIFGDCCRDPFMSRREHERQINELKSEHQQELDNSMLASGQRLSRMKSAYENEPCRLVEGIARSETSSPVELWGVHWSGASALRGVTFDLDPDPDYVVCELCGRNIILTPPLFDDFRVHIRTKHSLDS</sequence>
<dbReference type="SMART" id="SM00220">
    <property type="entry name" value="S_TKc"/>
    <property type="match status" value="1"/>
</dbReference>
<dbReference type="EC" id="2.7.11.1" evidence="1"/>